<evidence type="ECO:0000313" key="1">
    <source>
        <dbReference type="EMBL" id="CEH16351.1"/>
    </source>
</evidence>
<organism evidence="1 2">
    <name type="scientific">Ceraceosorus bombacis</name>
    <dbReference type="NCBI Taxonomy" id="401625"/>
    <lineage>
        <taxon>Eukaryota</taxon>
        <taxon>Fungi</taxon>
        <taxon>Dikarya</taxon>
        <taxon>Basidiomycota</taxon>
        <taxon>Ustilaginomycotina</taxon>
        <taxon>Exobasidiomycetes</taxon>
        <taxon>Ceraceosorales</taxon>
        <taxon>Ceraceosoraceae</taxon>
        <taxon>Ceraceosorus</taxon>
    </lineage>
</organism>
<name>A0A0P1BKP1_9BASI</name>
<dbReference type="EMBL" id="CCYA01000278">
    <property type="protein sequence ID" value="CEH16351.1"/>
    <property type="molecule type" value="Genomic_DNA"/>
</dbReference>
<protein>
    <submittedName>
        <fullName evidence="1">Uncharacterized protein</fullName>
    </submittedName>
</protein>
<reference evidence="1 2" key="1">
    <citation type="submission" date="2014-09" db="EMBL/GenBank/DDBJ databases">
        <authorList>
            <person name="Magalhaes I.L.F."/>
            <person name="Oliveira U."/>
            <person name="Santos F.R."/>
            <person name="Vidigal T.H.D.A."/>
            <person name="Brescovit A.D."/>
            <person name="Santos A.J."/>
        </authorList>
    </citation>
    <scope>NUCLEOTIDE SEQUENCE [LARGE SCALE GENOMIC DNA]</scope>
</reference>
<keyword evidence="2" id="KW-1185">Reference proteome</keyword>
<dbReference type="AlphaFoldDB" id="A0A0P1BKP1"/>
<accession>A0A0P1BKP1</accession>
<proteinExistence type="predicted"/>
<sequence>MRVVVFGHDPRSRSSLMRVTSSGVQVVVHPSFSRTSEWLSRSAWSRFSKDKGAHMKLRGLNSATGAIHGTSSYHSSCGCPIRDWNPAVNQRVSLFPSMVAGKSIQSLPPH</sequence>
<dbReference type="Proteomes" id="UP000054845">
    <property type="component" value="Unassembled WGS sequence"/>
</dbReference>
<evidence type="ECO:0000313" key="2">
    <source>
        <dbReference type="Proteomes" id="UP000054845"/>
    </source>
</evidence>